<evidence type="ECO:0000313" key="2">
    <source>
        <dbReference type="EMBL" id="MEQ2441519.1"/>
    </source>
</evidence>
<gene>
    <name evidence="2" type="ORF">WMO26_11840</name>
</gene>
<evidence type="ECO:0000256" key="1">
    <source>
        <dbReference type="SAM" id="MobiDB-lite"/>
    </source>
</evidence>
<evidence type="ECO:0000313" key="3">
    <source>
        <dbReference type="Proteomes" id="UP001489509"/>
    </source>
</evidence>
<feature type="compositionally biased region" description="Basic and acidic residues" evidence="1">
    <location>
        <begin position="1"/>
        <end position="16"/>
    </location>
</feature>
<dbReference type="Proteomes" id="UP001489509">
    <property type="component" value="Unassembled WGS sequence"/>
</dbReference>
<protein>
    <submittedName>
        <fullName evidence="2">Swt1 family HEPN domain-containing protein</fullName>
    </submittedName>
</protein>
<sequence>MKDSVNNLKKQEEKNKYHSNRSSTEIGYTMLGNLGQIIIANWDDFSDIIPNQAWLTSRMDNIEMSRNIIMHTGVLPIDEIERIESIVRDLLRQIG</sequence>
<feature type="region of interest" description="Disordered" evidence="1">
    <location>
        <begin position="1"/>
        <end position="22"/>
    </location>
</feature>
<keyword evidence="3" id="KW-1185">Reference proteome</keyword>
<comment type="caution">
    <text evidence="2">The sequence shown here is derived from an EMBL/GenBank/DDBJ whole genome shotgun (WGS) entry which is preliminary data.</text>
</comment>
<proteinExistence type="predicted"/>
<organism evidence="2 3">
    <name type="scientific">Solibaculum intestinale</name>
    <dbReference type="NCBI Taxonomy" id="3133165"/>
    <lineage>
        <taxon>Bacteria</taxon>
        <taxon>Bacillati</taxon>
        <taxon>Bacillota</taxon>
        <taxon>Clostridia</taxon>
        <taxon>Eubacteriales</taxon>
        <taxon>Oscillospiraceae</taxon>
        <taxon>Solibaculum</taxon>
    </lineage>
</organism>
<dbReference type="EMBL" id="JBBMFD010000028">
    <property type="protein sequence ID" value="MEQ2441519.1"/>
    <property type="molecule type" value="Genomic_DNA"/>
</dbReference>
<dbReference type="RefSeq" id="WP_349220688.1">
    <property type="nucleotide sequence ID" value="NZ_JBBMFD010000028.1"/>
</dbReference>
<accession>A0ABV1E2H9</accession>
<reference evidence="2 3" key="1">
    <citation type="submission" date="2024-03" db="EMBL/GenBank/DDBJ databases">
        <title>Human intestinal bacterial collection.</title>
        <authorList>
            <person name="Pauvert C."/>
            <person name="Hitch T.C.A."/>
            <person name="Clavel T."/>
        </authorList>
    </citation>
    <scope>NUCLEOTIDE SEQUENCE [LARGE SCALE GENOMIC DNA]</scope>
    <source>
        <strain evidence="2 3">CLA-JM-H44</strain>
    </source>
</reference>
<name>A0ABV1E2H9_9FIRM</name>